<dbReference type="Pfam" id="PF07412">
    <property type="entry name" value="Geminin"/>
    <property type="match status" value="1"/>
</dbReference>
<dbReference type="GO" id="GO:0042826">
    <property type="term" value="F:histone deacetylase binding"/>
    <property type="evidence" value="ECO:0007669"/>
    <property type="project" value="Ensembl"/>
</dbReference>
<feature type="region of interest" description="Disordered" evidence="7">
    <location>
        <begin position="176"/>
        <end position="220"/>
    </location>
</feature>
<dbReference type="GO" id="GO:0030174">
    <property type="term" value="P:regulation of DNA-templated DNA replication initiation"/>
    <property type="evidence" value="ECO:0007669"/>
    <property type="project" value="Ensembl"/>
</dbReference>
<dbReference type="GO" id="GO:0017053">
    <property type="term" value="C:transcription repressor complex"/>
    <property type="evidence" value="ECO:0007669"/>
    <property type="project" value="Ensembl"/>
</dbReference>
<dbReference type="FunFam" id="1.20.5.1180:FF:000001">
    <property type="entry name" value="Truncated geminin"/>
    <property type="match status" value="1"/>
</dbReference>
<dbReference type="PANTHER" id="PTHR13372">
    <property type="entry name" value="GEMININ"/>
    <property type="match status" value="1"/>
</dbReference>
<keyword evidence="3 6" id="KW-0175">Coiled coil</keyword>
<evidence type="ECO:0000313" key="8">
    <source>
        <dbReference type="Ensembl" id="ENSVURP00010028807.1"/>
    </source>
</evidence>
<dbReference type="GO" id="GO:0045786">
    <property type="term" value="P:negative regulation of cell cycle"/>
    <property type="evidence" value="ECO:0007669"/>
    <property type="project" value="Ensembl"/>
</dbReference>
<dbReference type="STRING" id="29139.ENSVURP00010028807"/>
<evidence type="ECO:0000256" key="1">
    <source>
        <dbReference type="ARBA" id="ARBA00004123"/>
    </source>
</evidence>
<dbReference type="GO" id="GO:2000104">
    <property type="term" value="P:negative regulation of DNA-templated DNA replication"/>
    <property type="evidence" value="ECO:0007669"/>
    <property type="project" value="Ensembl"/>
</dbReference>
<feature type="compositionally biased region" description="Polar residues" evidence="7">
    <location>
        <begin position="176"/>
        <end position="186"/>
    </location>
</feature>
<dbReference type="GO" id="GO:0007346">
    <property type="term" value="P:regulation of mitotic cell cycle"/>
    <property type="evidence" value="ECO:0007669"/>
    <property type="project" value="Ensembl"/>
</dbReference>
<dbReference type="RefSeq" id="XP_027708191.1">
    <property type="nucleotide sequence ID" value="XM_027852390.1"/>
</dbReference>
<gene>
    <name evidence="8" type="primary">GMNN</name>
</gene>
<dbReference type="GO" id="GO:0071163">
    <property type="term" value="P:DNA replication preinitiation complex assembly"/>
    <property type="evidence" value="ECO:0007669"/>
    <property type="project" value="Ensembl"/>
</dbReference>
<dbReference type="GO" id="GO:0005654">
    <property type="term" value="C:nucleoplasm"/>
    <property type="evidence" value="ECO:0007669"/>
    <property type="project" value="Ensembl"/>
</dbReference>
<dbReference type="RefSeq" id="XP_027708194.1">
    <property type="nucleotide sequence ID" value="XM_027852393.1"/>
</dbReference>
<comment type="subcellular location">
    <subcellularLocation>
        <location evidence="1">Nucleus</location>
    </subcellularLocation>
</comment>
<feature type="coiled-coil region" evidence="6">
    <location>
        <begin position="122"/>
        <end position="156"/>
    </location>
</feature>
<evidence type="ECO:0000256" key="3">
    <source>
        <dbReference type="ARBA" id="ARBA00023054"/>
    </source>
</evidence>
<dbReference type="GO" id="GO:0140297">
    <property type="term" value="F:DNA-binding transcription factor binding"/>
    <property type="evidence" value="ECO:0007669"/>
    <property type="project" value="Ensembl"/>
</dbReference>
<evidence type="ECO:0000256" key="2">
    <source>
        <dbReference type="ARBA" id="ARBA00007979"/>
    </source>
</evidence>
<dbReference type="GeneTree" id="ENSGT00940000153270"/>
<dbReference type="AlphaFoldDB" id="A0A4X2M5Y2"/>
<evidence type="ECO:0000256" key="7">
    <source>
        <dbReference type="SAM" id="MobiDB-lite"/>
    </source>
</evidence>
<evidence type="ECO:0000256" key="6">
    <source>
        <dbReference type="SAM" id="Coils"/>
    </source>
</evidence>
<dbReference type="RefSeq" id="XP_027708193.1">
    <property type="nucleotide sequence ID" value="XM_027852392.1"/>
</dbReference>
<dbReference type="InterPro" id="IPR022786">
    <property type="entry name" value="Geminin/Multicilin"/>
</dbReference>
<reference evidence="8" key="2">
    <citation type="submission" date="2025-08" db="UniProtKB">
        <authorList>
            <consortium name="Ensembl"/>
        </authorList>
    </citation>
    <scope>IDENTIFICATION</scope>
</reference>
<evidence type="ECO:0000313" key="9">
    <source>
        <dbReference type="Proteomes" id="UP000314987"/>
    </source>
</evidence>
<keyword evidence="9" id="KW-1185">Reference proteome</keyword>
<protein>
    <submittedName>
        <fullName evidence="8">Geminin DNA replication inhibitor</fullName>
    </submittedName>
</protein>
<keyword evidence="4" id="KW-0539">Nucleus</keyword>
<dbReference type="SUPFAM" id="SSF111469">
    <property type="entry name" value="Geminin coiled-coil domain"/>
    <property type="match status" value="1"/>
</dbReference>
<dbReference type="GO" id="GO:0009887">
    <property type="term" value="P:animal organ morphogenesis"/>
    <property type="evidence" value="ECO:0007669"/>
    <property type="project" value="Ensembl"/>
</dbReference>
<proteinExistence type="inferred from homology"/>
<dbReference type="OMA" id="HWNDQLI"/>
<keyword evidence="5" id="KW-0131">Cell cycle</keyword>
<dbReference type="GO" id="GO:0005829">
    <property type="term" value="C:cytosol"/>
    <property type="evidence" value="ECO:0007669"/>
    <property type="project" value="Ensembl"/>
</dbReference>
<dbReference type="CDD" id="cd22589">
    <property type="entry name" value="geminin_CC"/>
    <property type="match status" value="1"/>
</dbReference>
<dbReference type="Proteomes" id="UP000314987">
    <property type="component" value="Unassembled WGS sequence"/>
</dbReference>
<name>A0A4X2M5Y2_VOMUR</name>
<reference evidence="8" key="3">
    <citation type="submission" date="2025-09" db="UniProtKB">
        <authorList>
            <consortium name="Ensembl"/>
        </authorList>
    </citation>
    <scope>IDENTIFICATION</scope>
</reference>
<comment type="similarity">
    <text evidence="2">Belongs to the geminin family.</text>
</comment>
<dbReference type="CTD" id="51053"/>
<dbReference type="RefSeq" id="XP_027708192.1">
    <property type="nucleotide sequence ID" value="XM_027852391.1"/>
</dbReference>
<dbReference type="GO" id="GO:0003714">
    <property type="term" value="F:transcription corepressor activity"/>
    <property type="evidence" value="ECO:0007669"/>
    <property type="project" value="Ensembl"/>
</dbReference>
<dbReference type="Gene3D" id="1.20.5.1180">
    <property type="entry name" value="Geminin coiled-coil domain"/>
    <property type="match status" value="1"/>
</dbReference>
<reference evidence="9" key="1">
    <citation type="submission" date="2018-12" db="EMBL/GenBank/DDBJ databases">
        <authorList>
            <person name="Yazar S."/>
        </authorList>
    </citation>
    <scope>NUCLEOTIDE SEQUENCE [LARGE SCALE GENOMIC DNA]</scope>
</reference>
<dbReference type="PANTHER" id="PTHR13372:SF4">
    <property type="entry name" value="GEMININ"/>
    <property type="match status" value="1"/>
</dbReference>
<sequence length="220" mass="24942">MNSRMKQTKEEGSKTTIKNYFLDNTDGSLIPRRTLKMIQPSAAGSLVGRLNESTPIKALSKRKLWNDQLTSKSSNAEVAIDSEHSENENLEGVSQEAFDLMIKENPPSQYWKEVAEERRKALYEVLQENEKLHKEIEQKDNEIAHLKEENKELAELAGHVQYLADMIERLTGQSVENFEPQNNSAFEDSDSGGEEVGRNFEENPQIDTCDERNASLPTNG</sequence>
<evidence type="ECO:0000256" key="4">
    <source>
        <dbReference type="ARBA" id="ARBA00023242"/>
    </source>
</evidence>
<dbReference type="GO" id="GO:0003682">
    <property type="term" value="F:chromatin binding"/>
    <property type="evidence" value="ECO:0007669"/>
    <property type="project" value="Ensembl"/>
</dbReference>
<dbReference type="Ensembl" id="ENSVURT00010032816.1">
    <property type="protein sequence ID" value="ENSVURP00010028807.1"/>
    <property type="gene ID" value="ENSVURG00010022047.1"/>
</dbReference>
<evidence type="ECO:0000256" key="5">
    <source>
        <dbReference type="ARBA" id="ARBA00023306"/>
    </source>
</evidence>
<dbReference type="GeneID" id="114036029"/>
<organism evidence="8 9">
    <name type="scientific">Vombatus ursinus</name>
    <name type="common">Common wombat</name>
    <dbReference type="NCBI Taxonomy" id="29139"/>
    <lineage>
        <taxon>Eukaryota</taxon>
        <taxon>Metazoa</taxon>
        <taxon>Chordata</taxon>
        <taxon>Craniata</taxon>
        <taxon>Vertebrata</taxon>
        <taxon>Euteleostomi</taxon>
        <taxon>Mammalia</taxon>
        <taxon>Metatheria</taxon>
        <taxon>Diprotodontia</taxon>
        <taxon>Vombatidae</taxon>
        <taxon>Vombatus</taxon>
    </lineage>
</organism>
<accession>A0A4X2M5Y2</accession>